<accession>A0A0H5RE32</accession>
<organism evidence="2">
    <name type="scientific">Spongospora subterranea</name>
    <dbReference type="NCBI Taxonomy" id="70186"/>
    <lineage>
        <taxon>Eukaryota</taxon>
        <taxon>Sar</taxon>
        <taxon>Rhizaria</taxon>
        <taxon>Endomyxa</taxon>
        <taxon>Phytomyxea</taxon>
        <taxon>Plasmodiophorida</taxon>
        <taxon>Plasmodiophoridae</taxon>
        <taxon>Spongospora</taxon>
    </lineage>
</organism>
<evidence type="ECO:0000313" key="2">
    <source>
        <dbReference type="EMBL" id="CRZ11792.1"/>
    </source>
</evidence>
<name>A0A0H5RE32_9EUKA</name>
<dbReference type="EMBL" id="HACM01011350">
    <property type="protein sequence ID" value="CRZ11792.1"/>
    <property type="molecule type" value="Transcribed_RNA"/>
</dbReference>
<evidence type="ECO:0000256" key="1">
    <source>
        <dbReference type="SAM" id="Phobius"/>
    </source>
</evidence>
<sequence length="169" mass="18680">SPFRQVVEERDNLPMLGLPISKCTIPRGGNFGCIVSFCFALLLVFVDWSLRVKVAGFGDLLSSNACRPAIIDEKSQKFCRRKPVGRDRGQMSNGGMFLQKENRPLIHACPSNSLMLSNCVRPVWTNMVSGNKLAHLKYWLITAVLSPEFRTKCCAAPATGDYGLPECSP</sequence>
<protein>
    <submittedName>
        <fullName evidence="2">Uncharacterized protein</fullName>
    </submittedName>
</protein>
<keyword evidence="1" id="KW-1133">Transmembrane helix</keyword>
<reference evidence="2" key="1">
    <citation type="submission" date="2015-04" db="EMBL/GenBank/DDBJ databases">
        <title>The genome sequence of the plant pathogenic Rhizarian Plasmodiophora brassicae reveals insights in its biotrophic life cycle and the origin of chitin synthesis.</title>
        <authorList>
            <person name="Schwelm A."/>
            <person name="Fogelqvist J."/>
            <person name="Knaust A."/>
            <person name="Julke S."/>
            <person name="Lilja T."/>
            <person name="Dhandapani V."/>
            <person name="Bonilla-Rosso G."/>
            <person name="Karlsson M."/>
            <person name="Shevchenko A."/>
            <person name="Choi S.R."/>
            <person name="Kim H.G."/>
            <person name="Park J.Y."/>
            <person name="Lim Y.P."/>
            <person name="Ludwig-Muller J."/>
            <person name="Dixelius C."/>
        </authorList>
    </citation>
    <scope>NUCLEOTIDE SEQUENCE</scope>
    <source>
        <tissue evidence="2">Potato root galls</tissue>
    </source>
</reference>
<keyword evidence="1" id="KW-0812">Transmembrane</keyword>
<keyword evidence="1" id="KW-0472">Membrane</keyword>
<feature type="non-terminal residue" evidence="2">
    <location>
        <position position="1"/>
    </location>
</feature>
<feature type="transmembrane region" description="Helical" evidence="1">
    <location>
        <begin position="28"/>
        <end position="46"/>
    </location>
</feature>
<proteinExistence type="predicted"/>
<dbReference type="AlphaFoldDB" id="A0A0H5RE32"/>